<dbReference type="AlphaFoldDB" id="A0A8T0C1H3"/>
<protein>
    <submittedName>
        <fullName evidence="1">Uncharacterized protein</fullName>
    </submittedName>
</protein>
<accession>A0A8T0C1H3</accession>
<name>A0A8T0C1H3_9GAMM</name>
<evidence type="ECO:0000313" key="2">
    <source>
        <dbReference type="Proteomes" id="UP000016480"/>
    </source>
</evidence>
<comment type="caution">
    <text evidence="1">The sequence shown here is derived from an EMBL/GenBank/DDBJ whole genome shotgun (WGS) entry which is preliminary data.</text>
</comment>
<dbReference type="EMBL" id="AHCD03000044">
    <property type="protein sequence ID" value="KAF7781504.1"/>
    <property type="molecule type" value="Genomic_DNA"/>
</dbReference>
<proteinExistence type="predicted"/>
<dbReference type="Proteomes" id="UP000016480">
    <property type="component" value="Unassembled WGS sequence"/>
</dbReference>
<reference evidence="1 2" key="1">
    <citation type="journal article" date="2012" name="J. Bacteriol.">
        <title>Genome sequence of the cycloprodigiosin-producing bacterial strain Pseudoalteromonas rubra ATCC 29570(T).</title>
        <authorList>
            <person name="Xie B.B."/>
            <person name="Shu Y.L."/>
            <person name="Qin Q.L."/>
            <person name="Rong J.C."/>
            <person name="Zhang X.Y."/>
            <person name="Chen X.L."/>
            <person name="Zhou B.C."/>
            <person name="Zhang Y.Z."/>
        </authorList>
    </citation>
    <scope>NUCLEOTIDE SEQUENCE [LARGE SCALE GENOMIC DNA]</scope>
    <source>
        <strain evidence="1 2">DSM 6842</strain>
    </source>
</reference>
<organism evidence="1 2">
    <name type="scientific">Pseudoalteromonas rubra</name>
    <dbReference type="NCBI Taxonomy" id="43658"/>
    <lineage>
        <taxon>Bacteria</taxon>
        <taxon>Pseudomonadati</taxon>
        <taxon>Pseudomonadota</taxon>
        <taxon>Gammaproteobacteria</taxon>
        <taxon>Alteromonadales</taxon>
        <taxon>Pseudoalteromonadaceae</taxon>
        <taxon>Pseudoalteromonas</taxon>
    </lineage>
</organism>
<evidence type="ECO:0000313" key="1">
    <source>
        <dbReference type="EMBL" id="KAF7781504.1"/>
    </source>
</evidence>
<sequence>MLLQIERVLSEIGILLFNEDTTAKCINILPVWGGAAAYTIKDGVMQHLSHRQVLTHLLPSTAFHTSMQVRLLSRRVSFVKMHCAIK</sequence>
<gene>
    <name evidence="1" type="ORF">PRUB_b0743</name>
</gene>